<sequence>MAVFKAYMRIAKKNMWMILMYLGIFLGITVMFQHFTGNETTQYTAQSIPVGIIDEDQGEASKSLIRYIDRTNEIIYLEDDRETLQENLFYRNVEYIVRIPRNFMEQCILGDDKLEVTTVPGTYSGSYVEQQISNFINFARCYGAAGFTEHELSEAMAARETAQVQMLDVNGNGGSYPAYAFYYRYLPYLFLCVLCYVMGYILMGFRRGSLPDRMSASAVPARRQSMEGLLAAGVIAAVLWGFCSLISIAFYNENFLGSGKVTWYLLNSFVMLLSALALSYLVGSLVKTSNALSGIVNILSLGMCFACGVFVEMDLLSSGVRKAAQFLPVYWYEMANEILMDYGEIVGDVRNRLMGAIGIQVVFAAAFVCVTLAVAKKRQRGS</sequence>
<feature type="transmembrane region" description="Helical" evidence="6">
    <location>
        <begin position="15"/>
        <end position="35"/>
    </location>
</feature>
<keyword evidence="4 6" id="KW-1133">Transmembrane helix</keyword>
<evidence type="ECO:0000256" key="3">
    <source>
        <dbReference type="ARBA" id="ARBA00022692"/>
    </source>
</evidence>
<evidence type="ECO:0000313" key="9">
    <source>
        <dbReference type="Proteomes" id="UP000823890"/>
    </source>
</evidence>
<evidence type="ECO:0000313" key="8">
    <source>
        <dbReference type="EMBL" id="HJC35103.1"/>
    </source>
</evidence>
<dbReference type="PANTHER" id="PTHR30294:SF29">
    <property type="entry name" value="MULTIDRUG ABC TRANSPORTER PERMEASE YBHS-RELATED"/>
    <property type="match status" value="1"/>
</dbReference>
<proteinExistence type="predicted"/>
<evidence type="ECO:0000256" key="6">
    <source>
        <dbReference type="SAM" id="Phobius"/>
    </source>
</evidence>
<evidence type="ECO:0000256" key="1">
    <source>
        <dbReference type="ARBA" id="ARBA00004651"/>
    </source>
</evidence>
<protein>
    <submittedName>
        <fullName evidence="8">ABC transporter permease</fullName>
    </submittedName>
</protein>
<dbReference type="Pfam" id="PF12698">
    <property type="entry name" value="ABC2_membrane_3"/>
    <property type="match status" value="1"/>
</dbReference>
<keyword evidence="5 6" id="KW-0472">Membrane</keyword>
<organism evidence="8 9">
    <name type="scientific">Candidatus Mediterraneibacter faecipullorum</name>
    <dbReference type="NCBI Taxonomy" id="2838670"/>
    <lineage>
        <taxon>Bacteria</taxon>
        <taxon>Bacillati</taxon>
        <taxon>Bacillota</taxon>
        <taxon>Clostridia</taxon>
        <taxon>Lachnospirales</taxon>
        <taxon>Lachnospiraceae</taxon>
        <taxon>Mediterraneibacter</taxon>
    </lineage>
</organism>
<feature type="transmembrane region" description="Helical" evidence="6">
    <location>
        <begin position="185"/>
        <end position="205"/>
    </location>
</feature>
<evidence type="ECO:0000259" key="7">
    <source>
        <dbReference type="Pfam" id="PF12698"/>
    </source>
</evidence>
<comment type="subcellular location">
    <subcellularLocation>
        <location evidence="1">Cell membrane</location>
        <topology evidence="1">Multi-pass membrane protein</topology>
    </subcellularLocation>
</comment>
<gene>
    <name evidence="8" type="ORF">H9758_11025</name>
</gene>
<evidence type="ECO:0000256" key="2">
    <source>
        <dbReference type="ARBA" id="ARBA00022475"/>
    </source>
</evidence>
<feature type="transmembrane region" description="Helical" evidence="6">
    <location>
        <begin position="294"/>
        <end position="311"/>
    </location>
</feature>
<feature type="transmembrane region" description="Helical" evidence="6">
    <location>
        <begin position="353"/>
        <end position="375"/>
    </location>
</feature>
<feature type="domain" description="ABC-2 type transporter transmembrane" evidence="7">
    <location>
        <begin position="16"/>
        <end position="372"/>
    </location>
</feature>
<dbReference type="PANTHER" id="PTHR30294">
    <property type="entry name" value="MEMBRANE COMPONENT OF ABC TRANSPORTER YHHJ-RELATED"/>
    <property type="match status" value="1"/>
</dbReference>
<dbReference type="Gene3D" id="3.40.1710.10">
    <property type="entry name" value="abc type-2 transporter like domain"/>
    <property type="match status" value="1"/>
</dbReference>
<comment type="caution">
    <text evidence="8">The sequence shown here is derived from an EMBL/GenBank/DDBJ whole genome shotgun (WGS) entry which is preliminary data.</text>
</comment>
<feature type="transmembrane region" description="Helical" evidence="6">
    <location>
        <begin position="263"/>
        <end position="282"/>
    </location>
</feature>
<evidence type="ECO:0000256" key="5">
    <source>
        <dbReference type="ARBA" id="ARBA00023136"/>
    </source>
</evidence>
<evidence type="ECO:0000256" key="4">
    <source>
        <dbReference type="ARBA" id="ARBA00022989"/>
    </source>
</evidence>
<keyword evidence="2" id="KW-1003">Cell membrane</keyword>
<dbReference type="AlphaFoldDB" id="A0A9D2NQY9"/>
<feature type="transmembrane region" description="Helical" evidence="6">
    <location>
        <begin position="226"/>
        <end position="251"/>
    </location>
</feature>
<name>A0A9D2NQY9_9FIRM</name>
<reference evidence="8" key="1">
    <citation type="journal article" date="2021" name="PeerJ">
        <title>Extensive microbial diversity within the chicken gut microbiome revealed by metagenomics and culture.</title>
        <authorList>
            <person name="Gilroy R."/>
            <person name="Ravi A."/>
            <person name="Getino M."/>
            <person name="Pursley I."/>
            <person name="Horton D.L."/>
            <person name="Alikhan N.F."/>
            <person name="Baker D."/>
            <person name="Gharbi K."/>
            <person name="Hall N."/>
            <person name="Watson M."/>
            <person name="Adriaenssens E.M."/>
            <person name="Foster-Nyarko E."/>
            <person name="Jarju S."/>
            <person name="Secka A."/>
            <person name="Antonio M."/>
            <person name="Oren A."/>
            <person name="Chaudhuri R.R."/>
            <person name="La Ragione R."/>
            <person name="Hildebrand F."/>
            <person name="Pallen M.J."/>
        </authorList>
    </citation>
    <scope>NUCLEOTIDE SEQUENCE</scope>
    <source>
        <strain evidence="8">ChiW19-954</strain>
    </source>
</reference>
<dbReference type="Proteomes" id="UP000823890">
    <property type="component" value="Unassembled WGS sequence"/>
</dbReference>
<reference evidence="8" key="2">
    <citation type="submission" date="2021-04" db="EMBL/GenBank/DDBJ databases">
        <authorList>
            <person name="Gilroy R."/>
        </authorList>
    </citation>
    <scope>NUCLEOTIDE SEQUENCE</scope>
    <source>
        <strain evidence="8">ChiW19-954</strain>
    </source>
</reference>
<keyword evidence="3 6" id="KW-0812">Transmembrane</keyword>
<dbReference type="InterPro" id="IPR051449">
    <property type="entry name" value="ABC-2_transporter_component"/>
</dbReference>
<dbReference type="EMBL" id="DWWO01000134">
    <property type="protein sequence ID" value="HJC35103.1"/>
    <property type="molecule type" value="Genomic_DNA"/>
</dbReference>
<dbReference type="GO" id="GO:0140359">
    <property type="term" value="F:ABC-type transporter activity"/>
    <property type="evidence" value="ECO:0007669"/>
    <property type="project" value="InterPro"/>
</dbReference>
<accession>A0A9D2NQY9</accession>
<dbReference type="GO" id="GO:0005886">
    <property type="term" value="C:plasma membrane"/>
    <property type="evidence" value="ECO:0007669"/>
    <property type="project" value="UniProtKB-SubCell"/>
</dbReference>
<dbReference type="InterPro" id="IPR013525">
    <property type="entry name" value="ABC2_TM"/>
</dbReference>